<keyword evidence="3" id="KW-0812">Transmembrane</keyword>
<protein>
    <submittedName>
        <fullName evidence="7">Methyl-accepting chemotaxis protein</fullName>
    </submittedName>
</protein>
<dbReference type="AlphaFoldDB" id="W4QNP1"/>
<dbReference type="GO" id="GO:0005886">
    <property type="term" value="C:plasma membrane"/>
    <property type="evidence" value="ECO:0007669"/>
    <property type="project" value="UniProtKB-SubCell"/>
</dbReference>
<sequence>MKQFNNLTLATKMNVLVISILVVFSVVLGLVVQHLVTDGVKESAVEKAKSDLYLSYQALEERYPGQWSITDGSLYKGSVKVNDHFEMVDYIAGMTNGNVTIFQGDTRVSTNVLIDGNRAVGTQASDSVKETVLDGGNYYFGEANVAGLMNQTAYQPLQMQMAPLLVCTL</sequence>
<comment type="caution">
    <text evidence="7">The sequence shown here is derived from an EMBL/GenBank/DDBJ whole genome shotgun (WGS) entry which is preliminary data.</text>
</comment>
<dbReference type="eggNOG" id="COG3290">
    <property type="taxonomic scope" value="Bacteria"/>
</dbReference>
<evidence type="ECO:0000259" key="6">
    <source>
        <dbReference type="Pfam" id="PF17202"/>
    </source>
</evidence>
<keyword evidence="2" id="KW-1003">Cell membrane</keyword>
<evidence type="ECO:0000313" key="7">
    <source>
        <dbReference type="EMBL" id="GAE33288.1"/>
    </source>
</evidence>
<proteinExistence type="predicted"/>
<evidence type="ECO:0000256" key="2">
    <source>
        <dbReference type="ARBA" id="ARBA00022475"/>
    </source>
</evidence>
<feature type="domain" description="Single cache" evidence="6">
    <location>
        <begin position="80"/>
        <end position="158"/>
    </location>
</feature>
<evidence type="ECO:0000256" key="1">
    <source>
        <dbReference type="ARBA" id="ARBA00004651"/>
    </source>
</evidence>
<dbReference type="STRING" id="1236973.JCM9157_284"/>
<dbReference type="EMBL" id="BAUV01000001">
    <property type="protein sequence ID" value="GAE33288.1"/>
    <property type="molecule type" value="Genomic_DNA"/>
</dbReference>
<reference evidence="7 8" key="1">
    <citation type="journal article" date="2014" name="Genome Announc.">
        <title>Draft Genome Sequences of Three Alkaliphilic Bacillus Strains, Bacillus wakoensis JCM 9140T, Bacillus akibai JCM 9157T, and Bacillus hemicellulosilyticus JCM 9152T.</title>
        <authorList>
            <person name="Yuki M."/>
            <person name="Oshima K."/>
            <person name="Suda W."/>
            <person name="Oshida Y."/>
            <person name="Kitamura K."/>
            <person name="Iida T."/>
            <person name="Hattori M."/>
            <person name="Ohkuma M."/>
        </authorList>
    </citation>
    <scope>NUCLEOTIDE SEQUENCE [LARGE SCALE GENOMIC DNA]</scope>
    <source>
        <strain evidence="7 8">JCM 9157</strain>
    </source>
</reference>
<evidence type="ECO:0000256" key="3">
    <source>
        <dbReference type="ARBA" id="ARBA00022692"/>
    </source>
</evidence>
<dbReference type="InterPro" id="IPR029151">
    <property type="entry name" value="Sensor-like_sf"/>
</dbReference>
<accession>W4QNP1</accession>
<evidence type="ECO:0000313" key="8">
    <source>
        <dbReference type="Proteomes" id="UP000018896"/>
    </source>
</evidence>
<evidence type="ECO:0000256" key="5">
    <source>
        <dbReference type="ARBA" id="ARBA00023136"/>
    </source>
</evidence>
<keyword evidence="8" id="KW-1185">Reference proteome</keyword>
<dbReference type="Pfam" id="PF17202">
    <property type="entry name" value="sCache_3_3"/>
    <property type="match status" value="1"/>
</dbReference>
<keyword evidence="5" id="KW-0472">Membrane</keyword>
<keyword evidence="4" id="KW-1133">Transmembrane helix</keyword>
<name>W4QNP1_HALA3</name>
<dbReference type="Proteomes" id="UP000018896">
    <property type="component" value="Unassembled WGS sequence"/>
</dbReference>
<dbReference type="SUPFAM" id="SSF103190">
    <property type="entry name" value="Sensory domain-like"/>
    <property type="match status" value="1"/>
</dbReference>
<organism evidence="7 8">
    <name type="scientific">Halalkalibacter akibai (strain ATCC 43226 / DSM 21942 / CIP 109018 / JCM 9157 / 1139)</name>
    <name type="common">Bacillus akibai</name>
    <dbReference type="NCBI Taxonomy" id="1236973"/>
    <lineage>
        <taxon>Bacteria</taxon>
        <taxon>Bacillati</taxon>
        <taxon>Bacillota</taxon>
        <taxon>Bacilli</taxon>
        <taxon>Bacillales</taxon>
        <taxon>Bacillaceae</taxon>
        <taxon>Halalkalibacter</taxon>
    </lineage>
</organism>
<comment type="subcellular location">
    <subcellularLocation>
        <location evidence="1">Cell membrane</location>
        <topology evidence="1">Multi-pass membrane protein</topology>
    </subcellularLocation>
</comment>
<dbReference type="InterPro" id="IPR033463">
    <property type="entry name" value="sCache_3"/>
</dbReference>
<evidence type="ECO:0000256" key="4">
    <source>
        <dbReference type="ARBA" id="ARBA00022989"/>
    </source>
</evidence>
<dbReference type="RefSeq" id="WP_235714765.1">
    <property type="nucleotide sequence ID" value="NZ_BAUV01000001.1"/>
</dbReference>
<gene>
    <name evidence="7" type="ORF">JCM9157_284</name>
</gene>